<comment type="similarity">
    <text evidence="3">Belongs to the krueppel C2H2-type zinc-finger protein family.</text>
</comment>
<evidence type="ECO:0000259" key="13">
    <source>
        <dbReference type="PROSITE" id="PS50157"/>
    </source>
</evidence>
<keyword evidence="8" id="KW-0805">Transcription regulation</keyword>
<comment type="function">
    <text evidence="1">May be involved in transcriptional regulation.</text>
</comment>
<dbReference type="Gene3D" id="3.30.160.60">
    <property type="entry name" value="Classic Zinc Finger"/>
    <property type="match status" value="2"/>
</dbReference>
<dbReference type="PROSITE" id="PS50157">
    <property type="entry name" value="ZINC_FINGER_C2H2_2"/>
    <property type="match status" value="2"/>
</dbReference>
<protein>
    <submittedName>
        <fullName evidence="14">ZN329 protein</fullName>
    </submittedName>
</protein>
<dbReference type="Proteomes" id="UP000540952">
    <property type="component" value="Unassembled WGS sequence"/>
</dbReference>
<dbReference type="SMART" id="SM00355">
    <property type="entry name" value="ZnF_C2H2"/>
    <property type="match status" value="2"/>
</dbReference>
<evidence type="ECO:0000256" key="12">
    <source>
        <dbReference type="PROSITE-ProRule" id="PRU00042"/>
    </source>
</evidence>
<evidence type="ECO:0000256" key="2">
    <source>
        <dbReference type="ARBA" id="ARBA00004123"/>
    </source>
</evidence>
<dbReference type="GO" id="GO:0005634">
    <property type="term" value="C:nucleus"/>
    <property type="evidence" value="ECO:0007669"/>
    <property type="project" value="UniProtKB-SubCell"/>
</dbReference>
<gene>
    <name evidence="14" type="primary">Znf329_1</name>
    <name evidence="14" type="ORF">TACRUB_R15513</name>
</gene>
<comment type="caution">
    <text evidence="14">The sequence shown here is derived from an EMBL/GenBank/DDBJ whole genome shotgun (WGS) entry which is preliminary data.</text>
</comment>
<dbReference type="FunFam" id="3.30.160.60:FF:000987">
    <property type="entry name" value="Zinc finger protein 275"/>
    <property type="match status" value="1"/>
</dbReference>
<feature type="non-terminal residue" evidence="14">
    <location>
        <position position="1"/>
    </location>
</feature>
<dbReference type="EMBL" id="VZRD01001882">
    <property type="protein sequence ID" value="NWR40680.1"/>
    <property type="molecule type" value="Genomic_DNA"/>
</dbReference>
<dbReference type="PROSITE" id="PS00028">
    <property type="entry name" value="ZINC_FINGER_C2H2_1"/>
    <property type="match status" value="2"/>
</dbReference>
<dbReference type="GO" id="GO:0000981">
    <property type="term" value="F:DNA-binding transcription factor activity, RNA polymerase II-specific"/>
    <property type="evidence" value="ECO:0007669"/>
    <property type="project" value="TreeGrafter"/>
</dbReference>
<evidence type="ECO:0000256" key="9">
    <source>
        <dbReference type="ARBA" id="ARBA00023125"/>
    </source>
</evidence>
<keyword evidence="7" id="KW-0862">Zinc</keyword>
<evidence type="ECO:0000313" key="14">
    <source>
        <dbReference type="EMBL" id="NWR40680.1"/>
    </source>
</evidence>
<dbReference type="GO" id="GO:0008270">
    <property type="term" value="F:zinc ion binding"/>
    <property type="evidence" value="ECO:0007669"/>
    <property type="project" value="UniProtKB-KW"/>
</dbReference>
<dbReference type="GO" id="GO:0000978">
    <property type="term" value="F:RNA polymerase II cis-regulatory region sequence-specific DNA binding"/>
    <property type="evidence" value="ECO:0007669"/>
    <property type="project" value="TreeGrafter"/>
</dbReference>
<evidence type="ECO:0000256" key="11">
    <source>
        <dbReference type="ARBA" id="ARBA00023242"/>
    </source>
</evidence>
<keyword evidence="6 12" id="KW-0863">Zinc-finger</keyword>
<keyword evidence="10" id="KW-0804">Transcription</keyword>
<dbReference type="PANTHER" id="PTHR23226">
    <property type="entry name" value="ZINC FINGER AND SCAN DOMAIN-CONTAINING"/>
    <property type="match status" value="1"/>
</dbReference>
<sequence length="50" mass="5726">CTDCGKSFSRNSTLVIHRRIHTGERSYKCGECGKSFSESSILTKHQRTHR</sequence>
<dbReference type="FunFam" id="3.30.160.60:FF:002761">
    <property type="entry name" value="Zinc finger protein 845"/>
    <property type="match status" value="1"/>
</dbReference>
<organism evidence="14 15">
    <name type="scientific">Tachuris rubrigastra</name>
    <dbReference type="NCBI Taxonomy" id="495162"/>
    <lineage>
        <taxon>Eukaryota</taxon>
        <taxon>Metazoa</taxon>
        <taxon>Chordata</taxon>
        <taxon>Craniata</taxon>
        <taxon>Vertebrata</taxon>
        <taxon>Euteleostomi</taxon>
        <taxon>Archelosauria</taxon>
        <taxon>Archosauria</taxon>
        <taxon>Dinosauria</taxon>
        <taxon>Saurischia</taxon>
        <taxon>Theropoda</taxon>
        <taxon>Coelurosauria</taxon>
        <taxon>Aves</taxon>
        <taxon>Neognathae</taxon>
        <taxon>Neoaves</taxon>
        <taxon>Telluraves</taxon>
        <taxon>Australaves</taxon>
        <taxon>Passeriformes</taxon>
        <taxon>Tyrannidae</taxon>
        <taxon>Tachuris</taxon>
    </lineage>
</organism>
<proteinExistence type="inferred from homology"/>
<dbReference type="InterPro" id="IPR013087">
    <property type="entry name" value="Znf_C2H2_type"/>
</dbReference>
<keyword evidence="5" id="KW-0677">Repeat</keyword>
<dbReference type="InterPro" id="IPR036236">
    <property type="entry name" value="Znf_C2H2_sf"/>
</dbReference>
<accession>A0A7K4X2B5</accession>
<evidence type="ECO:0000256" key="1">
    <source>
        <dbReference type="ARBA" id="ARBA00003767"/>
    </source>
</evidence>
<dbReference type="AlphaFoldDB" id="A0A7K4X2B5"/>
<comment type="subcellular location">
    <subcellularLocation>
        <location evidence="2">Nucleus</location>
    </subcellularLocation>
</comment>
<reference evidence="14 15" key="1">
    <citation type="submission" date="2019-09" db="EMBL/GenBank/DDBJ databases">
        <title>Bird 10,000 Genomes (B10K) Project - Family phase.</title>
        <authorList>
            <person name="Zhang G."/>
        </authorList>
    </citation>
    <scope>NUCLEOTIDE SEQUENCE [LARGE SCALE GENOMIC DNA]</scope>
    <source>
        <strain evidence="14">B10K-CU-031-13</strain>
        <tissue evidence="14">Muscle</tissue>
    </source>
</reference>
<evidence type="ECO:0000313" key="15">
    <source>
        <dbReference type="Proteomes" id="UP000540952"/>
    </source>
</evidence>
<feature type="domain" description="C2H2-type" evidence="13">
    <location>
        <begin position="27"/>
        <end position="50"/>
    </location>
</feature>
<evidence type="ECO:0000256" key="4">
    <source>
        <dbReference type="ARBA" id="ARBA00022723"/>
    </source>
</evidence>
<dbReference type="Pfam" id="PF00096">
    <property type="entry name" value="zf-C2H2"/>
    <property type="match status" value="2"/>
</dbReference>
<feature type="domain" description="C2H2-type" evidence="13">
    <location>
        <begin position="1"/>
        <end position="26"/>
    </location>
</feature>
<evidence type="ECO:0000256" key="8">
    <source>
        <dbReference type="ARBA" id="ARBA00023015"/>
    </source>
</evidence>
<feature type="non-terminal residue" evidence="14">
    <location>
        <position position="50"/>
    </location>
</feature>
<keyword evidence="15" id="KW-1185">Reference proteome</keyword>
<keyword evidence="4" id="KW-0479">Metal-binding</keyword>
<evidence type="ECO:0000256" key="10">
    <source>
        <dbReference type="ARBA" id="ARBA00023163"/>
    </source>
</evidence>
<evidence type="ECO:0000256" key="3">
    <source>
        <dbReference type="ARBA" id="ARBA00006991"/>
    </source>
</evidence>
<dbReference type="PANTHER" id="PTHR23226:SF416">
    <property type="entry name" value="FI01424P"/>
    <property type="match status" value="1"/>
</dbReference>
<evidence type="ECO:0000256" key="5">
    <source>
        <dbReference type="ARBA" id="ARBA00022737"/>
    </source>
</evidence>
<keyword evidence="9" id="KW-0238">DNA-binding</keyword>
<evidence type="ECO:0000256" key="6">
    <source>
        <dbReference type="ARBA" id="ARBA00022771"/>
    </source>
</evidence>
<dbReference type="SUPFAM" id="SSF57667">
    <property type="entry name" value="beta-beta-alpha zinc fingers"/>
    <property type="match status" value="1"/>
</dbReference>
<evidence type="ECO:0000256" key="7">
    <source>
        <dbReference type="ARBA" id="ARBA00022833"/>
    </source>
</evidence>
<keyword evidence="11" id="KW-0539">Nucleus</keyword>
<name>A0A7K4X2B5_9TYRA</name>